<dbReference type="AlphaFoldDB" id="A0A450T721"/>
<dbReference type="EC" id="5.1.3.14" evidence="4"/>
<sequence length="405" mass="44821">MTFAYSSNFTFFMVSNMSPPHHGPRHRIMLAFGTRPEAIKLSPLYHALGAMPERFETLVCVTGQHRRMLDQVLGPFGIIPDIDLDLMRPGQDLFEVTASVLLGMRGVLQEYRPRALLVQGDTTTTLAAAMAGFYQGIPVGHVEAGLRTHDLSAPFPEEFNRQAVTRVARWHFAPTARARENLLREGVADAGITVTGNTVIDALFRVLQGIEADDARRAALRQGLNARLPFDWTGQRFVLVTGHRRESFGEGFLGICRAIEDLAARYPAIHFVYPVHLNPNVRRPVTAILTGSANVHLLEPLEYEPFIYLLKHSHLVLTDSGGIQEEAPSLGKPVLVMRRASDRPEAIEAGTVRLVGADRERIVANVAELLDNEASYRSMARAYNPYGDGKACERIAAVLRGALKR</sequence>
<feature type="domain" description="UDP-N-acetylglucosamine 2-epimerase" evidence="6">
    <location>
        <begin position="53"/>
        <end position="399"/>
    </location>
</feature>
<dbReference type="EMBL" id="CAADFA010000322">
    <property type="protein sequence ID" value="VFJ62640.1"/>
    <property type="molecule type" value="Genomic_DNA"/>
</dbReference>
<accession>A0A450T721</accession>
<evidence type="ECO:0000313" key="8">
    <source>
        <dbReference type="EMBL" id="VFJ63626.1"/>
    </source>
</evidence>
<keyword evidence="1 5" id="KW-0413">Isomerase</keyword>
<dbReference type="Pfam" id="PF02350">
    <property type="entry name" value="Epimerase_2"/>
    <property type="match status" value="1"/>
</dbReference>
<gene>
    <name evidence="8" type="ORF">BECKFM1743A_GA0114220_103372</name>
    <name evidence="9" type="ORF">BECKFM1743B_GA0114221_103372</name>
    <name evidence="7" type="ORF">BECKFM1743C_GA0114222_103222</name>
</gene>
<dbReference type="NCBIfam" id="TIGR00236">
    <property type="entry name" value="wecB"/>
    <property type="match status" value="1"/>
</dbReference>
<dbReference type="Gene3D" id="3.40.50.2000">
    <property type="entry name" value="Glycogen Phosphorylase B"/>
    <property type="match status" value="2"/>
</dbReference>
<dbReference type="InterPro" id="IPR003331">
    <property type="entry name" value="UDP_GlcNAc_Epimerase_2_dom"/>
</dbReference>
<comment type="similarity">
    <text evidence="3 5">Belongs to the UDP-N-acetylglucosamine 2-epimerase family.</text>
</comment>
<comment type="catalytic activity">
    <reaction evidence="2">
        <text>UDP-N-acetyl-alpha-D-glucosamine = UDP-N-acetyl-alpha-D-mannosamine</text>
        <dbReference type="Rhea" id="RHEA:17213"/>
        <dbReference type="ChEBI" id="CHEBI:57705"/>
        <dbReference type="ChEBI" id="CHEBI:68623"/>
        <dbReference type="EC" id="5.1.3.14"/>
    </reaction>
</comment>
<name>A0A450T721_9GAMM</name>
<organism evidence="7">
    <name type="scientific">Candidatus Kentrum sp. FM</name>
    <dbReference type="NCBI Taxonomy" id="2126340"/>
    <lineage>
        <taxon>Bacteria</taxon>
        <taxon>Pseudomonadati</taxon>
        <taxon>Pseudomonadota</taxon>
        <taxon>Gammaproteobacteria</taxon>
        <taxon>Candidatus Kentrum</taxon>
    </lineage>
</organism>
<evidence type="ECO:0000256" key="5">
    <source>
        <dbReference type="RuleBase" id="RU003513"/>
    </source>
</evidence>
<protein>
    <recommendedName>
        <fullName evidence="4">UDP-N-acetylglucosamine 2-epimerase (non-hydrolyzing)</fullName>
        <ecNumber evidence="4">5.1.3.14</ecNumber>
    </recommendedName>
</protein>
<dbReference type="EMBL" id="CAADFL010000337">
    <property type="protein sequence ID" value="VFK14740.1"/>
    <property type="molecule type" value="Genomic_DNA"/>
</dbReference>
<dbReference type="EMBL" id="CAADEZ010000337">
    <property type="protein sequence ID" value="VFJ63626.1"/>
    <property type="molecule type" value="Genomic_DNA"/>
</dbReference>
<dbReference type="CDD" id="cd03786">
    <property type="entry name" value="GTB_UDP-GlcNAc_2-Epimerase"/>
    <property type="match status" value="1"/>
</dbReference>
<proteinExistence type="inferred from homology"/>
<evidence type="ECO:0000259" key="6">
    <source>
        <dbReference type="Pfam" id="PF02350"/>
    </source>
</evidence>
<reference evidence="7" key="1">
    <citation type="submission" date="2019-02" db="EMBL/GenBank/DDBJ databases">
        <authorList>
            <person name="Gruber-Vodicka R. H."/>
            <person name="Seah K. B. B."/>
        </authorList>
    </citation>
    <scope>NUCLEOTIDE SEQUENCE</scope>
    <source>
        <strain evidence="8">BECK_BZ163</strain>
        <strain evidence="9">BECK_BZ164</strain>
        <strain evidence="7">BECK_BZ165</strain>
    </source>
</reference>
<evidence type="ECO:0000256" key="4">
    <source>
        <dbReference type="ARBA" id="ARBA00038858"/>
    </source>
</evidence>
<dbReference type="InterPro" id="IPR029767">
    <property type="entry name" value="WecB-like"/>
</dbReference>
<evidence type="ECO:0000256" key="1">
    <source>
        <dbReference type="ARBA" id="ARBA00023235"/>
    </source>
</evidence>
<evidence type="ECO:0000313" key="9">
    <source>
        <dbReference type="EMBL" id="VFK14740.1"/>
    </source>
</evidence>
<dbReference type="SUPFAM" id="SSF53756">
    <property type="entry name" value="UDP-Glycosyltransferase/glycogen phosphorylase"/>
    <property type="match status" value="1"/>
</dbReference>
<evidence type="ECO:0000256" key="2">
    <source>
        <dbReference type="ARBA" id="ARBA00036080"/>
    </source>
</evidence>
<evidence type="ECO:0000256" key="3">
    <source>
        <dbReference type="ARBA" id="ARBA00038209"/>
    </source>
</evidence>
<dbReference type="PANTHER" id="PTHR43174:SF2">
    <property type="entry name" value="UDP-N-ACETYLGLUCOSAMINE 2-EPIMERASE"/>
    <property type="match status" value="1"/>
</dbReference>
<evidence type="ECO:0000313" key="7">
    <source>
        <dbReference type="EMBL" id="VFJ62640.1"/>
    </source>
</evidence>
<dbReference type="GO" id="GO:0008761">
    <property type="term" value="F:UDP-N-acetylglucosamine 2-epimerase activity"/>
    <property type="evidence" value="ECO:0007669"/>
    <property type="project" value="UniProtKB-EC"/>
</dbReference>
<dbReference type="PANTHER" id="PTHR43174">
    <property type="entry name" value="UDP-N-ACETYLGLUCOSAMINE 2-EPIMERASE"/>
    <property type="match status" value="1"/>
</dbReference>